<comment type="caution">
    <text evidence="2">The sequence shown here is derived from an EMBL/GenBank/DDBJ whole genome shotgun (WGS) entry which is preliminary data.</text>
</comment>
<protein>
    <submittedName>
        <fullName evidence="2">Uncharacterized protein</fullName>
    </submittedName>
</protein>
<name>A0A367YJW3_9ASCO</name>
<evidence type="ECO:0000313" key="3">
    <source>
        <dbReference type="Proteomes" id="UP000253472"/>
    </source>
</evidence>
<feature type="region of interest" description="Disordered" evidence="1">
    <location>
        <begin position="1"/>
        <end position="70"/>
    </location>
</feature>
<feature type="compositionally biased region" description="Basic and acidic residues" evidence="1">
    <location>
        <begin position="52"/>
        <end position="70"/>
    </location>
</feature>
<sequence length="511" mass="59705">MPPINPTYVEVLSDSQSSSSAPSDDDEDFDIFGLKNVKNSQTYERRKSSRVSFREKQQQRQEEERKQKKNADSIFDVEIPTIFQTKGARFLDINKRNNTINREIQENEQKLKLQYEKLQQHKSKIIMELNDNGSMGFQKYDLQDDSELIDNLIKQELHGTGIERHFYFLRHIELFDLGDFDKIPHSLLCLIRRDPKAAYGLVKDDLKHFVTRALDTVQNPTHLQAINEMLLRFAEKRVVFTTRELIELVEKCGGDTKLVNETKLPTKIGQFNNGLKMQLARLALIFSCYLLGRSVDWDIFFKLFIMIICDHNCNHRAYESLFYFMQSTMKVIRATFDFQEFCGAVDAQVRSISTHLYGDNRDEDQDMDAAKAMTKGDYQLKVQLINKLDFLESIEKALRDVELDENLTNLYEFSLRVKLLIIEHGSMKETNIKQLRKSRDKVIALKQKVYSSMSKLSSSDYKNETNIAREEMVALITEDYQNLEYLGDILLKKCDFLDGDIFYKEIEDVHT</sequence>
<organism evidence="2 3">
    <name type="scientific">Candida viswanathii</name>
    <dbReference type="NCBI Taxonomy" id="5486"/>
    <lineage>
        <taxon>Eukaryota</taxon>
        <taxon>Fungi</taxon>
        <taxon>Dikarya</taxon>
        <taxon>Ascomycota</taxon>
        <taxon>Saccharomycotina</taxon>
        <taxon>Pichiomycetes</taxon>
        <taxon>Debaryomycetaceae</taxon>
        <taxon>Candida/Lodderomyces clade</taxon>
        <taxon>Candida</taxon>
    </lineage>
</organism>
<dbReference type="AlphaFoldDB" id="A0A367YJW3"/>
<evidence type="ECO:0000256" key="1">
    <source>
        <dbReference type="SAM" id="MobiDB-lite"/>
    </source>
</evidence>
<dbReference type="Proteomes" id="UP000253472">
    <property type="component" value="Unassembled WGS sequence"/>
</dbReference>
<dbReference type="OrthoDB" id="4082095at2759"/>
<evidence type="ECO:0000313" key="2">
    <source>
        <dbReference type="EMBL" id="RCK65272.1"/>
    </source>
</evidence>
<feature type="compositionally biased region" description="Low complexity" evidence="1">
    <location>
        <begin position="13"/>
        <end position="22"/>
    </location>
</feature>
<reference evidence="2 3" key="1">
    <citation type="submission" date="2018-06" db="EMBL/GenBank/DDBJ databases">
        <title>Whole genome sequencing of Candida tropicalis (genome annotated by CSBL at Korea University).</title>
        <authorList>
            <person name="Ahn J."/>
        </authorList>
    </citation>
    <scope>NUCLEOTIDE SEQUENCE [LARGE SCALE GENOMIC DNA]</scope>
    <source>
        <strain evidence="2 3">ATCC 20962</strain>
    </source>
</reference>
<gene>
    <name evidence="2" type="ORF">Cantr_00757</name>
</gene>
<keyword evidence="3" id="KW-1185">Reference proteome</keyword>
<proteinExistence type="predicted"/>
<accession>A0A367YJW3</accession>
<dbReference type="EMBL" id="QLNQ01000021">
    <property type="protein sequence ID" value="RCK65272.1"/>
    <property type="molecule type" value="Genomic_DNA"/>
</dbReference>